<sequence>MQTPKARTSSSEVPRKLSPRASSLEGPKKTSPRTVSSEGQPKISPRVVRQLKTTVQDPETATPSNRTCRTPKDKSPKVSESRAQRSPVGEKKRPSRIPELESQISQLEGDLEKVKDQLVSSESWRKQAQEDAEASKQQLLAITAKLKQYQKHLSEPSASGETETVEIHQSASENQDENLVFDVEVIKEQHSVDSVNLTTEIEKLKYQLEMVAESEASQTKHAVQAQSELHTLKQNLAETLALMGDIKDQLRDCKESEAHAKSIVSETLLQLETAKRTVETVRSEGMKSIEAYDAIASELQQSRAHVNALEDLVNKYKAFEVNGVTSNYQTSANQAEDLGIDKGGKSGGVTEKSPEGTRGELDSVKSEVGHLRSALEAAEIRLSEEQNQRVEEMRSANELMEQLKFASNQRENELETELKKSRMEIEHLKANLMDKETEVQGICEENEFLNSRLKSVLSGQGEQDLEKLLEKSRAEIENLKAGLMDKETELQNISEENEMLKLGTNKKEVNLGKTDKDIEAKVEAARAAEKEALVKVGYMKEEVDKSNRKSICVAEQLDAAQAANAELEVQLRRLKVQADQWRKAAEAAAAMLSSGNNGKYVERTSSMDSPYTPRSGKVGSPYSEDVEEDLLKRKNPNVLKKIGVLWKKPQK</sequence>
<dbReference type="PANTHER" id="PTHR34224:SF18">
    <property type="entry name" value="INTERACTOR OF CONSTITUTIVE ACTIVE ROPS 3"/>
    <property type="match status" value="1"/>
</dbReference>
<keyword evidence="2 3" id="KW-0175">Coiled coil</keyword>
<organism evidence="5 6">
    <name type="scientific">Lithospermum erythrorhizon</name>
    <name type="common">Purple gromwell</name>
    <name type="synonym">Lithospermum officinale var. erythrorhizon</name>
    <dbReference type="NCBI Taxonomy" id="34254"/>
    <lineage>
        <taxon>Eukaryota</taxon>
        <taxon>Viridiplantae</taxon>
        <taxon>Streptophyta</taxon>
        <taxon>Embryophyta</taxon>
        <taxon>Tracheophyta</taxon>
        <taxon>Spermatophyta</taxon>
        <taxon>Magnoliopsida</taxon>
        <taxon>eudicotyledons</taxon>
        <taxon>Gunneridae</taxon>
        <taxon>Pentapetalae</taxon>
        <taxon>asterids</taxon>
        <taxon>lamiids</taxon>
        <taxon>Boraginales</taxon>
        <taxon>Boraginaceae</taxon>
        <taxon>Boraginoideae</taxon>
        <taxon>Lithospermeae</taxon>
        <taxon>Lithospermum</taxon>
    </lineage>
</organism>
<proteinExistence type="inferred from homology"/>
<reference evidence="5 6" key="1">
    <citation type="submission" date="2024-01" db="EMBL/GenBank/DDBJ databases">
        <title>The complete chloroplast genome sequence of Lithospermum erythrorhizon: insights into the phylogenetic relationship among Boraginaceae species and the maternal lineages of purple gromwells.</title>
        <authorList>
            <person name="Okada T."/>
            <person name="Watanabe K."/>
        </authorList>
    </citation>
    <scope>NUCLEOTIDE SEQUENCE [LARGE SCALE GENOMIC DNA]</scope>
</reference>
<dbReference type="Proteomes" id="UP001454036">
    <property type="component" value="Unassembled WGS sequence"/>
</dbReference>
<evidence type="ECO:0000256" key="3">
    <source>
        <dbReference type="SAM" id="Coils"/>
    </source>
</evidence>
<evidence type="ECO:0000256" key="2">
    <source>
        <dbReference type="ARBA" id="ARBA00023054"/>
    </source>
</evidence>
<feature type="region of interest" description="Disordered" evidence="4">
    <location>
        <begin position="152"/>
        <end position="173"/>
    </location>
</feature>
<comment type="caution">
    <text evidence="5">The sequence shown here is derived from an EMBL/GenBank/DDBJ whole genome shotgun (WGS) entry which is preliminary data.</text>
</comment>
<feature type="compositionally biased region" description="Basic and acidic residues" evidence="4">
    <location>
        <begin position="352"/>
        <end position="361"/>
    </location>
</feature>
<keyword evidence="6" id="KW-1185">Reference proteome</keyword>
<feature type="compositionally biased region" description="Polar residues" evidence="4">
    <location>
        <begin position="597"/>
        <end position="609"/>
    </location>
</feature>
<name>A0AAV3NPM9_LITER</name>
<evidence type="ECO:0008006" key="7">
    <source>
        <dbReference type="Google" id="ProtNLM"/>
    </source>
</evidence>
<dbReference type="AlphaFoldDB" id="A0AAV3NPM9"/>
<feature type="region of interest" description="Disordered" evidence="4">
    <location>
        <begin position="597"/>
        <end position="628"/>
    </location>
</feature>
<feature type="compositionally biased region" description="Basic and acidic residues" evidence="4">
    <location>
        <begin position="70"/>
        <end position="99"/>
    </location>
</feature>
<feature type="coiled-coil region" evidence="3">
    <location>
        <begin position="361"/>
        <end position="496"/>
    </location>
</feature>
<feature type="coiled-coil region" evidence="3">
    <location>
        <begin position="557"/>
        <end position="584"/>
    </location>
</feature>
<accession>A0AAV3NPM9</accession>
<evidence type="ECO:0000256" key="1">
    <source>
        <dbReference type="ARBA" id="ARBA00009778"/>
    </source>
</evidence>
<evidence type="ECO:0000313" key="5">
    <source>
        <dbReference type="EMBL" id="GAA0140436.1"/>
    </source>
</evidence>
<feature type="compositionally biased region" description="Polar residues" evidence="4">
    <location>
        <begin position="1"/>
        <end position="12"/>
    </location>
</feature>
<protein>
    <recommendedName>
        <fullName evidence="7">Interactor of constitutive active ROPs 3-like</fullName>
    </recommendedName>
</protein>
<evidence type="ECO:0000256" key="4">
    <source>
        <dbReference type="SAM" id="MobiDB-lite"/>
    </source>
</evidence>
<feature type="region of interest" description="Disordered" evidence="4">
    <location>
        <begin position="1"/>
        <end position="110"/>
    </location>
</feature>
<feature type="compositionally biased region" description="Polar residues" evidence="4">
    <location>
        <begin position="51"/>
        <end position="68"/>
    </location>
</feature>
<dbReference type="PANTHER" id="PTHR34224">
    <property type="entry name" value="INTERACTOR OF CONSTITUTIVE ACTIVE ROPS 2, CHLOROPLASTIC-RELATED"/>
    <property type="match status" value="1"/>
</dbReference>
<dbReference type="EMBL" id="BAABME010000181">
    <property type="protein sequence ID" value="GAA0140436.1"/>
    <property type="molecule type" value="Genomic_DNA"/>
</dbReference>
<evidence type="ECO:0000313" key="6">
    <source>
        <dbReference type="Proteomes" id="UP001454036"/>
    </source>
</evidence>
<gene>
    <name evidence="5" type="ORF">LIER_01785</name>
</gene>
<dbReference type="InterPro" id="IPR029688">
    <property type="entry name" value="ICR"/>
</dbReference>
<feature type="region of interest" description="Disordered" evidence="4">
    <location>
        <begin position="336"/>
        <end position="361"/>
    </location>
</feature>
<feature type="compositionally biased region" description="Polar residues" evidence="4">
    <location>
        <begin position="156"/>
        <end position="173"/>
    </location>
</feature>
<comment type="similarity">
    <text evidence="1">Belongs to the ICR family.</text>
</comment>